<dbReference type="SUPFAM" id="SSF53098">
    <property type="entry name" value="Ribonuclease H-like"/>
    <property type="match status" value="1"/>
</dbReference>
<proteinExistence type="predicted"/>
<dbReference type="InterPro" id="IPR013520">
    <property type="entry name" value="Ribonucl_H"/>
</dbReference>
<evidence type="ECO:0000256" key="2">
    <source>
        <dbReference type="ARBA" id="ARBA00022801"/>
    </source>
</evidence>
<dbReference type="GO" id="GO:0003887">
    <property type="term" value="F:DNA-directed DNA polymerase activity"/>
    <property type="evidence" value="ECO:0007669"/>
    <property type="project" value="InterPro"/>
</dbReference>
<dbReference type="GO" id="GO:0006260">
    <property type="term" value="P:DNA replication"/>
    <property type="evidence" value="ECO:0007669"/>
    <property type="project" value="InterPro"/>
</dbReference>
<reference evidence="7" key="1">
    <citation type="submission" date="2020-07" db="EMBL/GenBank/DDBJ databases">
        <title>Huge and variable diversity of episymbiotic CPR bacteria and DPANN archaea in groundwater ecosystems.</title>
        <authorList>
            <person name="He C.Y."/>
            <person name="Keren R."/>
            <person name="Whittaker M."/>
            <person name="Farag I.F."/>
            <person name="Doudna J."/>
            <person name="Cate J.H.D."/>
            <person name="Banfield J.F."/>
        </authorList>
    </citation>
    <scope>NUCLEOTIDE SEQUENCE</scope>
    <source>
        <strain evidence="7">NC_groundwater_1664_Pr3_B-0.1um_52_9</strain>
    </source>
</reference>
<dbReference type="PANTHER" id="PTHR30231:SF4">
    <property type="entry name" value="PROTEIN NEN2"/>
    <property type="match status" value="1"/>
</dbReference>
<dbReference type="Proteomes" id="UP000807825">
    <property type="component" value="Unassembled WGS sequence"/>
</dbReference>
<keyword evidence="1" id="KW-0540">Nuclease</keyword>
<dbReference type="FunFam" id="3.30.420.10:FF:000045">
    <property type="entry name" value="3'-5' exonuclease DinG"/>
    <property type="match status" value="1"/>
</dbReference>
<comment type="function">
    <text evidence="4">DNA polymerase III is a complex, multichain enzyme responsible for most of the replicative synthesis in bacteria. The epsilon subunit contain the editing function and is a proofreading 3'-5' exonuclease.</text>
</comment>
<dbReference type="PANTHER" id="PTHR30231">
    <property type="entry name" value="DNA POLYMERASE III SUBUNIT EPSILON"/>
    <property type="match status" value="1"/>
</dbReference>
<dbReference type="InterPro" id="IPR036397">
    <property type="entry name" value="RNaseH_sf"/>
</dbReference>
<name>A0A9D6V1X7_9BACT</name>
<dbReference type="Pfam" id="PF00929">
    <property type="entry name" value="RNase_T"/>
    <property type="match status" value="1"/>
</dbReference>
<evidence type="ECO:0000256" key="3">
    <source>
        <dbReference type="ARBA" id="ARBA00022839"/>
    </source>
</evidence>
<accession>A0A9D6V1X7</accession>
<evidence type="ECO:0000313" key="8">
    <source>
        <dbReference type="Proteomes" id="UP000807825"/>
    </source>
</evidence>
<keyword evidence="2" id="KW-0378">Hydrolase</keyword>
<dbReference type="GO" id="GO:0003677">
    <property type="term" value="F:DNA binding"/>
    <property type="evidence" value="ECO:0007669"/>
    <property type="project" value="InterPro"/>
</dbReference>
<comment type="caution">
    <text evidence="7">The sequence shown here is derived from an EMBL/GenBank/DDBJ whole genome shotgun (WGS) entry which is preliminary data.</text>
</comment>
<dbReference type="InterPro" id="IPR012337">
    <property type="entry name" value="RNaseH-like_sf"/>
</dbReference>
<dbReference type="InterPro" id="IPR006054">
    <property type="entry name" value="DnaQ"/>
</dbReference>
<evidence type="ECO:0000313" key="7">
    <source>
        <dbReference type="EMBL" id="MBI5250009.1"/>
    </source>
</evidence>
<evidence type="ECO:0000256" key="4">
    <source>
        <dbReference type="ARBA" id="ARBA00025483"/>
    </source>
</evidence>
<gene>
    <name evidence="7" type="ORF">HY912_10990</name>
</gene>
<dbReference type="EMBL" id="JACRDE010000296">
    <property type="protein sequence ID" value="MBI5250009.1"/>
    <property type="molecule type" value="Genomic_DNA"/>
</dbReference>
<dbReference type="Gene3D" id="3.30.420.10">
    <property type="entry name" value="Ribonuclease H-like superfamily/Ribonuclease H"/>
    <property type="match status" value="1"/>
</dbReference>
<protein>
    <submittedName>
        <fullName evidence="7">3'-5' exonuclease</fullName>
    </submittedName>
</protein>
<evidence type="ECO:0000259" key="6">
    <source>
        <dbReference type="SMART" id="SM00479"/>
    </source>
</evidence>
<evidence type="ECO:0000256" key="5">
    <source>
        <dbReference type="ARBA" id="ARBA00026073"/>
    </source>
</evidence>
<comment type="subunit">
    <text evidence="5">DNA polymerase III contains a core (composed of alpha, epsilon and theta chains) that associates with a tau subunit. This core dimerizes to form the POLIII' complex. PolIII' associates with the gamma complex (composed of gamma, delta, delta', psi and chi chains) and with the beta chain to form the complete DNA polymerase III complex.</text>
</comment>
<dbReference type="GO" id="GO:0005829">
    <property type="term" value="C:cytosol"/>
    <property type="evidence" value="ECO:0007669"/>
    <property type="project" value="TreeGrafter"/>
</dbReference>
<evidence type="ECO:0000256" key="1">
    <source>
        <dbReference type="ARBA" id="ARBA00022722"/>
    </source>
</evidence>
<dbReference type="GO" id="GO:0008408">
    <property type="term" value="F:3'-5' exonuclease activity"/>
    <property type="evidence" value="ECO:0007669"/>
    <property type="project" value="TreeGrafter"/>
</dbReference>
<sequence length="234" mass="27183">MKLWPWTRVPKHQTLQRNEELFSKFDQTSSINSYEFIVFDTELTGLNPRYDEIISIGAVRVRNLRIVSGENFFTYVRPNKDLPKDSTLIHRITPQQIEDAPEMNEVLPEFVDFCGKALLVGHYVALDMAFLNKALRKHMGGIMRNPCVDSMKLAQAYQEHRVRNSFGKVNIGISYNLAKLAREYDLPLFAQHDAMEDALQTAYLFLYLVRNLYEAGYYTLKDFYLAGRIGPRIF</sequence>
<dbReference type="SMART" id="SM00479">
    <property type="entry name" value="EXOIII"/>
    <property type="match status" value="1"/>
</dbReference>
<dbReference type="AlphaFoldDB" id="A0A9D6V1X7"/>
<keyword evidence="3 7" id="KW-0269">Exonuclease</keyword>
<feature type="domain" description="Exonuclease" evidence="6">
    <location>
        <begin position="35"/>
        <end position="214"/>
    </location>
</feature>
<dbReference type="NCBIfam" id="TIGR00573">
    <property type="entry name" value="dnaq"/>
    <property type="match status" value="1"/>
</dbReference>
<organism evidence="7 8">
    <name type="scientific">Desulfomonile tiedjei</name>
    <dbReference type="NCBI Taxonomy" id="2358"/>
    <lineage>
        <taxon>Bacteria</taxon>
        <taxon>Pseudomonadati</taxon>
        <taxon>Thermodesulfobacteriota</taxon>
        <taxon>Desulfomonilia</taxon>
        <taxon>Desulfomonilales</taxon>
        <taxon>Desulfomonilaceae</taxon>
        <taxon>Desulfomonile</taxon>
    </lineage>
</organism>
<dbReference type="CDD" id="cd06127">
    <property type="entry name" value="DEDDh"/>
    <property type="match status" value="1"/>
</dbReference>